<dbReference type="EMBL" id="KF740664">
    <property type="protein sequence ID" value="AHH01730.1"/>
    <property type="molecule type" value="Genomic_DNA"/>
</dbReference>
<evidence type="ECO:0000313" key="1">
    <source>
        <dbReference type="EMBL" id="AHH01730.1"/>
    </source>
</evidence>
<evidence type="ECO:0008006" key="3">
    <source>
        <dbReference type="Google" id="ProtNLM"/>
    </source>
</evidence>
<accession>W5SAE4</accession>
<dbReference type="KEGG" id="vg:18266191"/>
<gene>
    <name evidence="1" type="ORF">pv_163</name>
</gene>
<name>W5SAE4_9VIRU</name>
<sequence length="447" mass="52202">MSLVLLDALMTNFPYRKLVNEILSQERFAHLRDDDALWRRKAEVEFNVTSWMWGLTVEHPMSKYLRFLSRKSVEIGSEKFISLTLCLKRASVKGDMELFHYFRNLIEAHGGKPFFTGCLYSCILHNQLEMVRFLLPYSFPDPYRCILKACKSGSREMFDFVYFQIVRGTPLMKDRIELDNFIGKPHSDYSPMIVETVSEVLNTAVVESLKHSFDFYLYVSRYIGSAFQFEGERIEDDIFDICCTGNLDSFHLIERVIGGKMNQIQSERAMEGAFISQNPVLVSLLMQRKKLEFQDMKQYRRIVASYNDNLNSFLAYFDSERQEMSDSREIEIAIQRGSYQILHYMFENCISAGLSEAVLDLICRKGYFCFLNLVVERERKIFVDFAQTAVASANFSIIERIFAVNDLTSSDFQTHVRDDILENCRYLCYFDIVRLVDSKAPKVEIRE</sequence>
<dbReference type="Proteomes" id="UP000202176">
    <property type="component" value="Segment"/>
</dbReference>
<reference evidence="1 2" key="1">
    <citation type="journal article" date="2014" name="Proc. Natl. Acad. Sci. U.S.A.">
        <title>Thirty-thousand-year-old distant relative of giant icosahedral DNA viruses with a pandoravirus morphology.</title>
        <authorList>
            <person name="Legendre M."/>
            <person name="Bartoli J."/>
            <person name="Shmakova L."/>
            <person name="Jeudy S."/>
            <person name="Labadie K."/>
            <person name="Adrait A."/>
            <person name="Lescot M."/>
            <person name="Poirot O."/>
            <person name="Bertaux L."/>
            <person name="Bruley C."/>
            <person name="Coute Y."/>
            <person name="Rivkina E."/>
            <person name="Abergel C."/>
            <person name="Claverie J.M."/>
        </authorList>
    </citation>
    <scope>NUCLEOTIDE SEQUENCE [LARGE SCALE GENOMIC DNA]</scope>
    <source>
        <strain evidence="1">P1084-T</strain>
    </source>
</reference>
<proteinExistence type="predicted"/>
<keyword evidence="2" id="KW-1185">Reference proteome</keyword>
<protein>
    <recommendedName>
        <fullName evidence="3">Ankyrin-repeat protein</fullName>
    </recommendedName>
</protein>
<dbReference type="GeneID" id="18266191"/>
<dbReference type="RefSeq" id="YP_009001065.1">
    <property type="nucleotide sequence ID" value="NC_023423.1"/>
</dbReference>
<dbReference type="SUPFAM" id="SSF140860">
    <property type="entry name" value="Pseudo ankyrin repeat-like"/>
    <property type="match status" value="1"/>
</dbReference>
<organism evidence="1 2">
    <name type="scientific">Pithovirus sibericum</name>
    <dbReference type="NCBI Taxonomy" id="1450746"/>
    <lineage>
        <taxon>Viruses</taxon>
        <taxon>Pithoviruses</taxon>
        <taxon>Orthopithovirinae</taxon>
        <taxon>Alphapithovirus</taxon>
        <taxon>Alphapithovirus sibericum</taxon>
    </lineage>
</organism>
<evidence type="ECO:0000313" key="2">
    <source>
        <dbReference type="Proteomes" id="UP000202176"/>
    </source>
</evidence>